<evidence type="ECO:0000313" key="2">
    <source>
        <dbReference type="EMBL" id="EMS31497.1"/>
    </source>
</evidence>
<accession>M7XSJ8</accession>
<evidence type="ECO:0000313" key="3">
    <source>
        <dbReference type="Proteomes" id="UP000010953"/>
    </source>
</evidence>
<feature type="compositionally biased region" description="Basic and acidic residues" evidence="1">
    <location>
        <begin position="15"/>
        <end position="40"/>
    </location>
</feature>
<dbReference type="STRING" id="1239962.C943_02152"/>
<comment type="caution">
    <text evidence="2">The sequence shown here is derived from an EMBL/GenBank/DDBJ whole genome shotgun (WGS) entry which is preliminary data.</text>
</comment>
<dbReference type="Proteomes" id="UP000010953">
    <property type="component" value="Unassembled WGS sequence"/>
</dbReference>
<sequence>MHQGLELQGCGELIFDGRNEMRETRSKKQEARTKKQEKET</sequence>
<reference evidence="2" key="1">
    <citation type="submission" date="2013-01" db="EMBL/GenBank/DDBJ databases">
        <title>Genome assembly of Mariniradius saccharolyticus AK6.</title>
        <authorList>
            <person name="Vaidya B."/>
            <person name="Khatri I."/>
            <person name="Tanuku N.R.S."/>
            <person name="Subramanian S."/>
            <person name="Pinnaka A."/>
        </authorList>
    </citation>
    <scope>NUCLEOTIDE SEQUENCE [LARGE SCALE GENOMIC DNA]</scope>
    <source>
        <strain evidence="2">AK6</strain>
    </source>
</reference>
<proteinExistence type="predicted"/>
<name>M7XSJ8_9BACT</name>
<feature type="region of interest" description="Disordered" evidence="1">
    <location>
        <begin position="1"/>
        <end position="40"/>
    </location>
</feature>
<dbReference type="InParanoid" id="M7XSJ8"/>
<organism evidence="2 3">
    <name type="scientific">Mariniradius saccharolyticus AK6</name>
    <dbReference type="NCBI Taxonomy" id="1239962"/>
    <lineage>
        <taxon>Bacteria</taxon>
        <taxon>Pseudomonadati</taxon>
        <taxon>Bacteroidota</taxon>
        <taxon>Cytophagia</taxon>
        <taxon>Cytophagales</taxon>
        <taxon>Cyclobacteriaceae</taxon>
        <taxon>Mariniradius</taxon>
    </lineage>
</organism>
<keyword evidence="3" id="KW-1185">Reference proteome</keyword>
<evidence type="ECO:0000256" key="1">
    <source>
        <dbReference type="SAM" id="MobiDB-lite"/>
    </source>
</evidence>
<gene>
    <name evidence="2" type="ORF">C943_02152</name>
</gene>
<protein>
    <submittedName>
        <fullName evidence="2">Uncharacterized protein</fullName>
    </submittedName>
</protein>
<dbReference type="EMBL" id="AMZY02000019">
    <property type="protein sequence ID" value="EMS31497.1"/>
    <property type="molecule type" value="Genomic_DNA"/>
</dbReference>
<dbReference type="AlphaFoldDB" id="M7XSJ8"/>